<dbReference type="EMBL" id="JAHSTU010000002">
    <property type="protein sequence ID" value="MBV4520238.1"/>
    <property type="molecule type" value="Genomic_DNA"/>
</dbReference>
<feature type="region of interest" description="Disordered" evidence="1">
    <location>
        <begin position="37"/>
        <end position="74"/>
    </location>
</feature>
<keyword evidence="3" id="KW-1185">Reference proteome</keyword>
<organism evidence="2 3">
    <name type="scientific">Pseudomonas azerbaijanoccidentalis</name>
    <dbReference type="NCBI Taxonomy" id="2842347"/>
    <lineage>
        <taxon>Bacteria</taxon>
        <taxon>Pseudomonadati</taxon>
        <taxon>Pseudomonadota</taxon>
        <taxon>Gammaproteobacteria</taxon>
        <taxon>Pseudomonadales</taxon>
        <taxon>Pseudomonadaceae</taxon>
        <taxon>Pseudomonas</taxon>
    </lineage>
</organism>
<sequence length="74" mass="8358">MRHRVYAEMTRHRRTPMLKHLLAPLLFAVVVAISGSSCHDTRQDEQASPPVNGGSGRIIPPQQRMPSTMPRPRM</sequence>
<dbReference type="RefSeq" id="WP_217871149.1">
    <property type="nucleotide sequence ID" value="NZ_JAHSTU010000002.1"/>
</dbReference>
<dbReference type="Proteomes" id="UP001049200">
    <property type="component" value="Unassembled WGS sequence"/>
</dbReference>
<reference evidence="2" key="1">
    <citation type="submission" date="2021-06" db="EMBL/GenBank/DDBJ databases">
        <title>Updating the genus Pseudomonas: Description of 43 new species and partition of the Pseudomonas putida group.</title>
        <authorList>
            <person name="Girard L."/>
            <person name="Lood C."/>
            <person name="Vandamme P."/>
            <person name="Rokni-Zadeh H."/>
            <person name="Van Noort V."/>
            <person name="Hofte M."/>
            <person name="Lavigne R."/>
            <person name="De Mot R."/>
        </authorList>
    </citation>
    <scope>NUCLEOTIDE SEQUENCE</scope>
    <source>
        <strain evidence="2">SWRI74</strain>
    </source>
</reference>
<evidence type="ECO:0000256" key="1">
    <source>
        <dbReference type="SAM" id="MobiDB-lite"/>
    </source>
</evidence>
<name>A0ABS6QMS4_9PSED</name>
<evidence type="ECO:0000313" key="2">
    <source>
        <dbReference type="EMBL" id="MBV4520238.1"/>
    </source>
</evidence>
<protein>
    <recommendedName>
        <fullName evidence="4">Lipoprotein</fullName>
    </recommendedName>
</protein>
<comment type="caution">
    <text evidence="2">The sequence shown here is derived from an EMBL/GenBank/DDBJ whole genome shotgun (WGS) entry which is preliminary data.</text>
</comment>
<evidence type="ECO:0000313" key="3">
    <source>
        <dbReference type="Proteomes" id="UP001049200"/>
    </source>
</evidence>
<proteinExistence type="predicted"/>
<evidence type="ECO:0008006" key="4">
    <source>
        <dbReference type="Google" id="ProtNLM"/>
    </source>
</evidence>
<accession>A0ABS6QMS4</accession>
<gene>
    <name evidence="2" type="ORF">KVG88_09205</name>
</gene>